<dbReference type="GeneID" id="66113780"/>
<sequence>MSPAASNIDLSFLDIFSLIYQYETNHDVKLLSPILAALTKHKAIHPGVRKIDQLSPQIPTIDETSLRLIEAAEESMDSQWNESNSLNEEFVWDSIFKAIPILIIRMEFDQLNELLTKYSEMYQYTLQIDSPYSQNFFEYDFYHLLVNVLQLVFQGIDQPQTITALFDATTVQDSSSTLMTLLQQQQQQQQQQHLKQTTTHQNSRWQNLKAIEGCLKKAETYYAKNRVVLTQSFNVELHYYYLIKWFSLISLFKEFNVSQFVDQFERLYHQPSVITKSDLLVTNLIDDDSDQYDEDYSPFKLFSTCKEYEPIRNHIVMMYQVCLIVVRPFRELQILETDDVLLDLIEALPLNSKVYYDLMISLKQSDFNKFKCNINDLEFQSQMKLLLGNYLPDLKYWDFFRYILLLIDYKNFLLIMSVTRAIPKKLLIQKLGGYDVDDESVIPFLLQLMAILKLGEVGISYEVSKRKLLMNFNQIYKGNH</sequence>
<evidence type="ECO:0000313" key="1">
    <source>
        <dbReference type="EMBL" id="KAG7193716.1"/>
    </source>
</evidence>
<dbReference type="AlphaFoldDB" id="A0A9P7V9E2"/>
<dbReference type="OrthoDB" id="4093016at2759"/>
<keyword evidence="2" id="KW-1185">Reference proteome</keyword>
<dbReference type="Proteomes" id="UP000790833">
    <property type="component" value="Unassembled WGS sequence"/>
</dbReference>
<reference evidence="1" key="1">
    <citation type="submission" date="2021-03" db="EMBL/GenBank/DDBJ databases">
        <authorList>
            <person name="Palmer J.M."/>
        </authorList>
    </citation>
    <scope>NUCLEOTIDE SEQUENCE</scope>
    <source>
        <strain evidence="1">ARV_011</strain>
    </source>
</reference>
<gene>
    <name evidence="1" type="ORF">KQ657_000406</name>
</gene>
<accession>A0A9P7V9E2</accession>
<organism evidence="1 2">
    <name type="scientific">Scheffersomyces spartinae</name>
    <dbReference type="NCBI Taxonomy" id="45513"/>
    <lineage>
        <taxon>Eukaryota</taxon>
        <taxon>Fungi</taxon>
        <taxon>Dikarya</taxon>
        <taxon>Ascomycota</taxon>
        <taxon>Saccharomycotina</taxon>
        <taxon>Pichiomycetes</taxon>
        <taxon>Debaryomycetaceae</taxon>
        <taxon>Scheffersomyces</taxon>
    </lineage>
</organism>
<dbReference type="EMBL" id="JAHMUF010000010">
    <property type="protein sequence ID" value="KAG7193716.1"/>
    <property type="molecule type" value="Genomic_DNA"/>
</dbReference>
<comment type="caution">
    <text evidence="1">The sequence shown here is derived from an EMBL/GenBank/DDBJ whole genome shotgun (WGS) entry which is preliminary data.</text>
</comment>
<evidence type="ECO:0000313" key="2">
    <source>
        <dbReference type="Proteomes" id="UP000790833"/>
    </source>
</evidence>
<dbReference type="RefSeq" id="XP_043049264.1">
    <property type="nucleotide sequence ID" value="XM_043191252.1"/>
</dbReference>
<proteinExistence type="predicted"/>
<name>A0A9P7V9E2_9ASCO</name>
<protein>
    <submittedName>
        <fullName evidence="1">Uncharacterized protein</fullName>
    </submittedName>
</protein>